<dbReference type="Proteomes" id="UP001595766">
    <property type="component" value="Unassembled WGS sequence"/>
</dbReference>
<gene>
    <name evidence="1" type="ORF">ACFOUP_18560</name>
</gene>
<evidence type="ECO:0000313" key="1">
    <source>
        <dbReference type="EMBL" id="MFC3978392.1"/>
    </source>
</evidence>
<keyword evidence="2" id="KW-1185">Reference proteome</keyword>
<evidence type="ECO:0000313" key="2">
    <source>
        <dbReference type="Proteomes" id="UP001595766"/>
    </source>
</evidence>
<accession>A0ABV8EQ54</accession>
<organism evidence="1 2">
    <name type="scientific">Belliella kenyensis</name>
    <dbReference type="NCBI Taxonomy" id="1472724"/>
    <lineage>
        <taxon>Bacteria</taxon>
        <taxon>Pseudomonadati</taxon>
        <taxon>Bacteroidota</taxon>
        <taxon>Cytophagia</taxon>
        <taxon>Cytophagales</taxon>
        <taxon>Cyclobacteriaceae</taxon>
        <taxon>Belliella</taxon>
    </lineage>
</organism>
<dbReference type="EMBL" id="JBHSAV010000094">
    <property type="protein sequence ID" value="MFC3978392.1"/>
    <property type="molecule type" value="Genomic_DNA"/>
</dbReference>
<proteinExistence type="predicted"/>
<sequence length="666" mass="77619">MEILRNYSGNAMLNNALMTIEALGNLKSVTEVTTDLLLRLYNEKGLLLLNKRLKNYTMLFTKNGPLHNDKTNGVNVYNSLFQTIIESFENEGESICEISGLRFNTPFESIYAKALKKVGFTEKEIIKKDTTINRGWFPLIGGLGSDAQALPQAKFAIEIHPICVAILQFLPLSSLIYKGGILLVDSSNFEFTRNFIASNVKEVEKRIQITSSKDPVENIKEFAKGNYLLKAMKILEDKEIEDEYSDLNLWSFSNSGTGASCEIERVPNNLIKKLIRLRQNSQITNELINILNKDSHRFIEDLENNQDWYLLYPSVFGTGKNKGDYEGVSVAFMEAYHKEIQSPQKTQYARYLAYLIQKYKSDSFAKYIGKRDAWREKEFSNDLYAVLVKATENGEWSLLHHIDILDDPMQVPIRNTFYNILKIVHFYHYKNTFSYQLPELSYKGSNTLNVCNWLIAFIQQDKRHETIKKDLLSSQKYLSVNYDNVFYRAINKEALDLESILFALYDKYYRSIRNGLNSLLRIFFSQPNQDYFEIKDIEKSKYWQIDDQCSQYFDQLQEFANDYQAYYYEKYENKEISSKPILKFQNLVNTIPNESSKFLIWFHEAIENTNKFLKVDNKNISEKWADSLLYAPNGEYVLSFSKFAIKFSLIKQSHKSLHNNHNNLTN</sequence>
<comment type="caution">
    <text evidence="1">The sequence shown here is derived from an EMBL/GenBank/DDBJ whole genome shotgun (WGS) entry which is preliminary data.</text>
</comment>
<reference evidence="2" key="1">
    <citation type="journal article" date="2019" name="Int. J. Syst. Evol. Microbiol.">
        <title>The Global Catalogue of Microorganisms (GCM) 10K type strain sequencing project: providing services to taxonomists for standard genome sequencing and annotation.</title>
        <authorList>
            <consortium name="The Broad Institute Genomics Platform"/>
            <consortium name="The Broad Institute Genome Sequencing Center for Infectious Disease"/>
            <person name="Wu L."/>
            <person name="Ma J."/>
        </authorList>
    </citation>
    <scope>NUCLEOTIDE SEQUENCE [LARGE SCALE GENOMIC DNA]</scope>
    <source>
        <strain evidence="2">CECT 8551</strain>
    </source>
</reference>
<name>A0ABV8EQ54_9BACT</name>
<protein>
    <submittedName>
        <fullName evidence="1">Uncharacterized protein</fullName>
    </submittedName>
</protein>
<dbReference type="RefSeq" id="WP_241294981.1">
    <property type="nucleotide sequence ID" value="NZ_JAKZGR010000008.1"/>
</dbReference>